<reference evidence="2" key="1">
    <citation type="submission" date="2023-03" db="EMBL/GenBank/DDBJ databases">
        <title>Massive genome expansion in bonnet fungi (Mycena s.s.) driven by repeated elements and novel gene families across ecological guilds.</title>
        <authorList>
            <consortium name="Lawrence Berkeley National Laboratory"/>
            <person name="Harder C.B."/>
            <person name="Miyauchi S."/>
            <person name="Viragh M."/>
            <person name="Kuo A."/>
            <person name="Thoen E."/>
            <person name="Andreopoulos B."/>
            <person name="Lu D."/>
            <person name="Skrede I."/>
            <person name="Drula E."/>
            <person name="Henrissat B."/>
            <person name="Morin E."/>
            <person name="Kohler A."/>
            <person name="Barry K."/>
            <person name="LaButti K."/>
            <person name="Morin E."/>
            <person name="Salamov A."/>
            <person name="Lipzen A."/>
            <person name="Mereny Z."/>
            <person name="Hegedus B."/>
            <person name="Baldrian P."/>
            <person name="Stursova M."/>
            <person name="Weitz H."/>
            <person name="Taylor A."/>
            <person name="Grigoriev I.V."/>
            <person name="Nagy L.G."/>
            <person name="Martin F."/>
            <person name="Kauserud H."/>
        </authorList>
    </citation>
    <scope>NUCLEOTIDE SEQUENCE</scope>
    <source>
        <strain evidence="2">9284</strain>
    </source>
</reference>
<sequence>MLRATTGLARRSAPLVARRSASSTAHTHDDHHHHEQDDIVYPKEGFGAPIWRNTLFCIIGGTLFYEYLGAPAENDRPWLPSVTATQSSWADIALTRAAKETALAEERQLVRSAKRPPIYRARNPEDFANVSPYGNAVGLAVNWGPGAGKYQRELPKVE</sequence>
<dbReference type="EMBL" id="JARKIF010000002">
    <property type="protein sequence ID" value="KAJ7647466.1"/>
    <property type="molecule type" value="Genomic_DNA"/>
</dbReference>
<feature type="region of interest" description="Disordered" evidence="1">
    <location>
        <begin position="1"/>
        <end position="38"/>
    </location>
</feature>
<organism evidence="2 3">
    <name type="scientific">Roridomyces roridus</name>
    <dbReference type="NCBI Taxonomy" id="1738132"/>
    <lineage>
        <taxon>Eukaryota</taxon>
        <taxon>Fungi</taxon>
        <taxon>Dikarya</taxon>
        <taxon>Basidiomycota</taxon>
        <taxon>Agaricomycotina</taxon>
        <taxon>Agaricomycetes</taxon>
        <taxon>Agaricomycetidae</taxon>
        <taxon>Agaricales</taxon>
        <taxon>Marasmiineae</taxon>
        <taxon>Mycenaceae</taxon>
        <taxon>Roridomyces</taxon>
    </lineage>
</organism>
<evidence type="ECO:0000256" key="1">
    <source>
        <dbReference type="SAM" id="MobiDB-lite"/>
    </source>
</evidence>
<dbReference type="PANTHER" id="PTHR42100">
    <property type="entry name" value="OXIDOREDUCTASE 178 KDA SUBUNIT, PUTATIVE (AFU_ORTHOLOGUE AFUA_8G04320)-RELATED"/>
    <property type="match status" value="1"/>
</dbReference>
<gene>
    <name evidence="2" type="ORF">FB45DRAFT_782232</name>
</gene>
<proteinExistence type="predicted"/>
<name>A0AAD7FZC8_9AGAR</name>
<protein>
    <submittedName>
        <fullName evidence="2">Uncharacterized protein</fullName>
    </submittedName>
</protein>
<dbReference type="GO" id="GO:0005739">
    <property type="term" value="C:mitochondrion"/>
    <property type="evidence" value="ECO:0007669"/>
    <property type="project" value="InterPro"/>
</dbReference>
<comment type="caution">
    <text evidence="2">The sequence shown here is derived from an EMBL/GenBank/DDBJ whole genome shotgun (WGS) entry which is preliminary data.</text>
</comment>
<dbReference type="PANTHER" id="PTHR42100:SF1">
    <property type="entry name" value="OXIDOREDUCTASE 178 KDA SUBUNIT, PUTATIVE (AFU_ORTHOLOGUE AFUA_8G04320)-RELATED"/>
    <property type="match status" value="1"/>
</dbReference>
<dbReference type="AlphaFoldDB" id="A0AAD7FZC8"/>
<evidence type="ECO:0000313" key="2">
    <source>
        <dbReference type="EMBL" id="KAJ7647466.1"/>
    </source>
</evidence>
<feature type="compositionally biased region" description="Basic and acidic residues" evidence="1">
    <location>
        <begin position="26"/>
        <end position="38"/>
    </location>
</feature>
<keyword evidence="3" id="KW-1185">Reference proteome</keyword>
<evidence type="ECO:0000313" key="3">
    <source>
        <dbReference type="Proteomes" id="UP001221142"/>
    </source>
</evidence>
<dbReference type="Proteomes" id="UP001221142">
    <property type="component" value="Unassembled WGS sequence"/>
</dbReference>
<dbReference type="InterPro" id="IPR034444">
    <property type="entry name" value="Nuo17.8"/>
</dbReference>
<accession>A0AAD7FZC8</accession>